<accession>A0ABR1LS22</accession>
<feature type="transmembrane region" description="Helical" evidence="7">
    <location>
        <begin position="133"/>
        <end position="154"/>
    </location>
</feature>
<evidence type="ECO:0000256" key="1">
    <source>
        <dbReference type="ARBA" id="ARBA00004141"/>
    </source>
</evidence>
<sequence>MDHAMLIETTTGLAIGTATTVWRVAAAAAMSPQGVCTDDYIMIFATVLWWLGSACFAYAGATYHFTNAGWSDAERLSMTPEGDLHELGYAAKKGSIVMLVGWELVICFVWSLKLSVLFFYARLIGKNTRMRRPLQVATLYWATCFAVTVLFHHLSCVPIERNWQVFPDPGDACQPAAALVNNYVFNILDGVMDLILIAVALLFIRRAMLDLNRKHELFLSAIFSLSIIVVVRQVANKPSSLKPSESADKSDAQKQADAGNPGNIWRTRRSYSAVILTNLPSLYPSILNFARYIRQVFRSLFSRSSNESEVSATPPQIDLDMLNGHAVVRNSTAGSQSSGRTESERATATHGTQDSRKASVDNV</sequence>
<feature type="region of interest" description="Disordered" evidence="6">
    <location>
        <begin position="239"/>
        <end position="263"/>
    </location>
</feature>
<proteinExistence type="inferred from homology"/>
<evidence type="ECO:0000256" key="4">
    <source>
        <dbReference type="ARBA" id="ARBA00023136"/>
    </source>
</evidence>
<gene>
    <name evidence="9" type="ORF">IWX46DRAFT_629081</name>
</gene>
<feature type="transmembrane region" description="Helical" evidence="7">
    <location>
        <begin position="271"/>
        <end position="293"/>
    </location>
</feature>
<protein>
    <recommendedName>
        <fullName evidence="8">Rhodopsin domain-containing protein</fullName>
    </recommendedName>
</protein>
<reference evidence="9 10" key="1">
    <citation type="submission" date="2024-04" db="EMBL/GenBank/DDBJ databases">
        <title>Phyllosticta paracitricarpa is synonymous to the EU quarantine fungus P. citricarpa based on phylogenomic analyses.</title>
        <authorList>
            <consortium name="Lawrence Berkeley National Laboratory"/>
            <person name="Van Ingen-Buijs V.A."/>
            <person name="Van Westerhoven A.C."/>
            <person name="Haridas S."/>
            <person name="Skiadas P."/>
            <person name="Martin F."/>
            <person name="Groenewald J.Z."/>
            <person name="Crous P.W."/>
            <person name="Seidl M.F."/>
        </authorList>
    </citation>
    <scope>NUCLEOTIDE SEQUENCE [LARGE SCALE GENOMIC DNA]</scope>
    <source>
        <strain evidence="9 10">CBS 122670</strain>
    </source>
</reference>
<name>A0ABR1LS22_9PEZI</name>
<dbReference type="PANTHER" id="PTHR33048">
    <property type="entry name" value="PTH11-LIKE INTEGRAL MEMBRANE PROTEIN (AFU_ORTHOLOGUE AFUA_5G11245)"/>
    <property type="match status" value="1"/>
</dbReference>
<feature type="compositionally biased region" description="Basic and acidic residues" evidence="6">
    <location>
        <begin position="341"/>
        <end position="363"/>
    </location>
</feature>
<evidence type="ECO:0000256" key="2">
    <source>
        <dbReference type="ARBA" id="ARBA00022692"/>
    </source>
</evidence>
<feature type="compositionally biased region" description="Basic and acidic residues" evidence="6">
    <location>
        <begin position="245"/>
        <end position="254"/>
    </location>
</feature>
<dbReference type="InterPro" id="IPR052337">
    <property type="entry name" value="SAT4-like"/>
</dbReference>
<dbReference type="Proteomes" id="UP001365128">
    <property type="component" value="Unassembled WGS sequence"/>
</dbReference>
<organism evidence="9 10">
    <name type="scientific">Phyllosticta citricarpa</name>
    <dbReference type="NCBI Taxonomy" id="55181"/>
    <lineage>
        <taxon>Eukaryota</taxon>
        <taxon>Fungi</taxon>
        <taxon>Dikarya</taxon>
        <taxon>Ascomycota</taxon>
        <taxon>Pezizomycotina</taxon>
        <taxon>Dothideomycetes</taxon>
        <taxon>Dothideomycetes incertae sedis</taxon>
        <taxon>Botryosphaeriales</taxon>
        <taxon>Phyllostictaceae</taxon>
        <taxon>Phyllosticta</taxon>
    </lineage>
</organism>
<dbReference type="EMBL" id="JBBPDW010000031">
    <property type="protein sequence ID" value="KAK7537984.1"/>
    <property type="molecule type" value="Genomic_DNA"/>
</dbReference>
<evidence type="ECO:0000256" key="5">
    <source>
        <dbReference type="ARBA" id="ARBA00038359"/>
    </source>
</evidence>
<feature type="transmembrane region" description="Helical" evidence="7">
    <location>
        <begin position="216"/>
        <end position="235"/>
    </location>
</feature>
<comment type="subcellular location">
    <subcellularLocation>
        <location evidence="1">Membrane</location>
        <topology evidence="1">Multi-pass membrane protein</topology>
    </subcellularLocation>
</comment>
<evidence type="ECO:0000313" key="10">
    <source>
        <dbReference type="Proteomes" id="UP001365128"/>
    </source>
</evidence>
<feature type="transmembrane region" description="Helical" evidence="7">
    <location>
        <begin position="40"/>
        <end position="61"/>
    </location>
</feature>
<feature type="compositionally biased region" description="Polar residues" evidence="6">
    <location>
        <begin position="329"/>
        <end position="340"/>
    </location>
</feature>
<feature type="transmembrane region" description="Helical" evidence="7">
    <location>
        <begin position="183"/>
        <end position="204"/>
    </location>
</feature>
<feature type="domain" description="Rhodopsin" evidence="8">
    <location>
        <begin position="30"/>
        <end position="284"/>
    </location>
</feature>
<evidence type="ECO:0000256" key="3">
    <source>
        <dbReference type="ARBA" id="ARBA00022989"/>
    </source>
</evidence>
<dbReference type="PANTHER" id="PTHR33048:SF105">
    <property type="match status" value="1"/>
</dbReference>
<evidence type="ECO:0000313" key="9">
    <source>
        <dbReference type="EMBL" id="KAK7537984.1"/>
    </source>
</evidence>
<dbReference type="InterPro" id="IPR049326">
    <property type="entry name" value="Rhodopsin_dom_fungi"/>
</dbReference>
<comment type="similarity">
    <text evidence="5">Belongs to the SAT4 family.</text>
</comment>
<keyword evidence="2 7" id="KW-0812">Transmembrane</keyword>
<feature type="transmembrane region" description="Helical" evidence="7">
    <location>
        <begin position="96"/>
        <end position="121"/>
    </location>
</feature>
<keyword evidence="3 7" id="KW-1133">Transmembrane helix</keyword>
<evidence type="ECO:0000256" key="6">
    <source>
        <dbReference type="SAM" id="MobiDB-lite"/>
    </source>
</evidence>
<dbReference type="Pfam" id="PF20684">
    <property type="entry name" value="Fung_rhodopsin"/>
    <property type="match status" value="1"/>
</dbReference>
<keyword evidence="4 7" id="KW-0472">Membrane</keyword>
<feature type="region of interest" description="Disordered" evidence="6">
    <location>
        <begin position="329"/>
        <end position="363"/>
    </location>
</feature>
<keyword evidence="10" id="KW-1185">Reference proteome</keyword>
<comment type="caution">
    <text evidence="9">The sequence shown here is derived from an EMBL/GenBank/DDBJ whole genome shotgun (WGS) entry which is preliminary data.</text>
</comment>
<evidence type="ECO:0000259" key="8">
    <source>
        <dbReference type="Pfam" id="PF20684"/>
    </source>
</evidence>
<evidence type="ECO:0000256" key="7">
    <source>
        <dbReference type="SAM" id="Phobius"/>
    </source>
</evidence>